<dbReference type="AlphaFoldDB" id="A0A8T3B9T5"/>
<feature type="compositionally biased region" description="Basic and acidic residues" evidence="1">
    <location>
        <begin position="41"/>
        <end position="58"/>
    </location>
</feature>
<sequence length="164" mass="17928">MADETERESEGGGEMRDEGNLKKTGGGFQDLLVGKAIDFPWEGRREEGGDKREGTKGDGDKWPAGVVLFYADLPLSVKPPVEVLVNLVVSVNPVVPSVSMSEVQGMSCDVGILEENVTVLVLRMNRQIVFFFFAGELLFIVRELGLLLSSSSVVIHELEEEVCN</sequence>
<feature type="region of interest" description="Disordered" evidence="1">
    <location>
        <begin position="1"/>
        <end position="28"/>
    </location>
</feature>
<dbReference type="EMBL" id="JAGYWB010000011">
    <property type="protein sequence ID" value="KAI0504236.1"/>
    <property type="molecule type" value="Genomic_DNA"/>
</dbReference>
<reference evidence="2" key="1">
    <citation type="journal article" date="2022" name="Front. Genet.">
        <title>Chromosome-Scale Assembly of the Dendrobium nobile Genome Provides Insights Into the Molecular Mechanism of the Biosynthesis of the Medicinal Active Ingredient of Dendrobium.</title>
        <authorList>
            <person name="Xu Q."/>
            <person name="Niu S.-C."/>
            <person name="Li K.-L."/>
            <person name="Zheng P.-J."/>
            <person name="Zhang X.-J."/>
            <person name="Jia Y."/>
            <person name="Liu Y."/>
            <person name="Niu Y.-X."/>
            <person name="Yu L.-H."/>
            <person name="Chen D.-F."/>
            <person name="Zhang G.-Q."/>
        </authorList>
    </citation>
    <scope>NUCLEOTIDE SEQUENCE</scope>
    <source>
        <tissue evidence="2">Leaf</tissue>
    </source>
</reference>
<feature type="compositionally biased region" description="Basic and acidic residues" evidence="1">
    <location>
        <begin position="8"/>
        <end position="21"/>
    </location>
</feature>
<name>A0A8T3B9T5_DENNO</name>
<feature type="region of interest" description="Disordered" evidence="1">
    <location>
        <begin position="39"/>
        <end position="58"/>
    </location>
</feature>
<keyword evidence="3" id="KW-1185">Reference proteome</keyword>
<dbReference type="Proteomes" id="UP000829196">
    <property type="component" value="Unassembled WGS sequence"/>
</dbReference>
<protein>
    <submittedName>
        <fullName evidence="2">Uncharacterized protein</fullName>
    </submittedName>
</protein>
<evidence type="ECO:0000256" key="1">
    <source>
        <dbReference type="SAM" id="MobiDB-lite"/>
    </source>
</evidence>
<organism evidence="2 3">
    <name type="scientific">Dendrobium nobile</name>
    <name type="common">Orchid</name>
    <dbReference type="NCBI Taxonomy" id="94219"/>
    <lineage>
        <taxon>Eukaryota</taxon>
        <taxon>Viridiplantae</taxon>
        <taxon>Streptophyta</taxon>
        <taxon>Embryophyta</taxon>
        <taxon>Tracheophyta</taxon>
        <taxon>Spermatophyta</taxon>
        <taxon>Magnoliopsida</taxon>
        <taxon>Liliopsida</taxon>
        <taxon>Asparagales</taxon>
        <taxon>Orchidaceae</taxon>
        <taxon>Epidendroideae</taxon>
        <taxon>Malaxideae</taxon>
        <taxon>Dendrobiinae</taxon>
        <taxon>Dendrobium</taxon>
    </lineage>
</organism>
<accession>A0A8T3B9T5</accession>
<proteinExistence type="predicted"/>
<evidence type="ECO:0000313" key="3">
    <source>
        <dbReference type="Proteomes" id="UP000829196"/>
    </source>
</evidence>
<gene>
    <name evidence="2" type="ORF">KFK09_015186</name>
</gene>
<comment type="caution">
    <text evidence="2">The sequence shown here is derived from an EMBL/GenBank/DDBJ whole genome shotgun (WGS) entry which is preliminary data.</text>
</comment>
<evidence type="ECO:0000313" key="2">
    <source>
        <dbReference type="EMBL" id="KAI0504236.1"/>
    </source>
</evidence>